<evidence type="ECO:0000313" key="3">
    <source>
        <dbReference type="Proteomes" id="UP001285263"/>
    </source>
</evidence>
<evidence type="ECO:0000313" key="2">
    <source>
        <dbReference type="EMBL" id="MDY0745756.1"/>
    </source>
</evidence>
<sequence>MSDGIDDPIAWAATQPADPVRRRILHTLALRAAAQPPGALRDKLIATLRQRASRAPLPTRKPQAPAPTHPLADLLALLQADAGQELRQVRIHHHTWRQLRVARSLADLHAPVAGHLGPLNGQALATRALQQIQALAPDYLHRLLTQMDAITALEQLQAPGDAEKPVRAGRKKTAERRR</sequence>
<dbReference type="InterPro" id="IPR021549">
    <property type="entry name" value="DUF2894"/>
</dbReference>
<dbReference type="Proteomes" id="UP001285263">
    <property type="component" value="Unassembled WGS sequence"/>
</dbReference>
<name>A0ABU5DIZ9_9BURK</name>
<dbReference type="RefSeq" id="WP_320423650.1">
    <property type="nucleotide sequence ID" value="NZ_JAXCLA010000004.1"/>
</dbReference>
<keyword evidence="3" id="KW-1185">Reference proteome</keyword>
<dbReference type="Pfam" id="PF11445">
    <property type="entry name" value="DUF2894"/>
    <property type="match status" value="1"/>
</dbReference>
<protein>
    <submittedName>
        <fullName evidence="2">DUF2894 domain-containing protein</fullName>
    </submittedName>
</protein>
<feature type="compositionally biased region" description="Basic residues" evidence="1">
    <location>
        <begin position="167"/>
        <end position="178"/>
    </location>
</feature>
<reference evidence="2 3" key="1">
    <citation type="submission" date="2023-11" db="EMBL/GenBank/DDBJ databases">
        <title>Paucibacter sp. nov., isolated from fresh soil in Korea.</title>
        <authorList>
            <person name="Le N.T.T."/>
        </authorList>
    </citation>
    <scope>NUCLEOTIDE SEQUENCE [LARGE SCALE GENOMIC DNA]</scope>
    <source>
        <strain evidence="2 3">R3-3</strain>
    </source>
</reference>
<gene>
    <name evidence="2" type="ORF">SNE35_14645</name>
</gene>
<accession>A0ABU5DIZ9</accession>
<proteinExistence type="predicted"/>
<evidence type="ECO:0000256" key="1">
    <source>
        <dbReference type="SAM" id="MobiDB-lite"/>
    </source>
</evidence>
<dbReference type="EMBL" id="JAXCLA010000004">
    <property type="protein sequence ID" value="MDY0745756.1"/>
    <property type="molecule type" value="Genomic_DNA"/>
</dbReference>
<comment type="caution">
    <text evidence="2">The sequence shown here is derived from an EMBL/GenBank/DDBJ whole genome shotgun (WGS) entry which is preliminary data.</text>
</comment>
<organism evidence="2 3">
    <name type="scientific">Roseateles agri</name>
    <dbReference type="NCBI Taxonomy" id="3098619"/>
    <lineage>
        <taxon>Bacteria</taxon>
        <taxon>Pseudomonadati</taxon>
        <taxon>Pseudomonadota</taxon>
        <taxon>Betaproteobacteria</taxon>
        <taxon>Burkholderiales</taxon>
        <taxon>Sphaerotilaceae</taxon>
        <taxon>Roseateles</taxon>
    </lineage>
</organism>
<feature type="region of interest" description="Disordered" evidence="1">
    <location>
        <begin position="159"/>
        <end position="178"/>
    </location>
</feature>